<dbReference type="Proteomes" id="UP000006882">
    <property type="component" value="Chromosome G4"/>
</dbReference>
<accession>A0A251PQD4</accession>
<proteinExistence type="predicted"/>
<organism evidence="1 2">
    <name type="scientific">Prunus persica</name>
    <name type="common">Peach</name>
    <name type="synonym">Amygdalus persica</name>
    <dbReference type="NCBI Taxonomy" id="3760"/>
    <lineage>
        <taxon>Eukaryota</taxon>
        <taxon>Viridiplantae</taxon>
        <taxon>Streptophyta</taxon>
        <taxon>Embryophyta</taxon>
        <taxon>Tracheophyta</taxon>
        <taxon>Spermatophyta</taxon>
        <taxon>Magnoliopsida</taxon>
        <taxon>eudicotyledons</taxon>
        <taxon>Gunneridae</taxon>
        <taxon>Pentapetalae</taxon>
        <taxon>rosids</taxon>
        <taxon>fabids</taxon>
        <taxon>Rosales</taxon>
        <taxon>Rosaceae</taxon>
        <taxon>Amygdaloideae</taxon>
        <taxon>Amygdaleae</taxon>
        <taxon>Prunus</taxon>
    </lineage>
</organism>
<evidence type="ECO:0000313" key="1">
    <source>
        <dbReference type="EMBL" id="ONI13789.1"/>
    </source>
</evidence>
<name>A0A251PQD4_PRUPE</name>
<dbReference type="AlphaFoldDB" id="A0A251PQD4"/>
<protein>
    <submittedName>
        <fullName evidence="1">Uncharacterized protein</fullName>
    </submittedName>
</protein>
<dbReference type="Gramene" id="ONI13789">
    <property type="protein sequence ID" value="ONI13789"/>
    <property type="gene ID" value="PRUPE_4G245100"/>
</dbReference>
<keyword evidence="2" id="KW-1185">Reference proteome</keyword>
<evidence type="ECO:0000313" key="2">
    <source>
        <dbReference type="Proteomes" id="UP000006882"/>
    </source>
</evidence>
<sequence length="175" mass="18632">MWWESTAITVDHVMVTSGVSSTILTDGSAPPEPVFMLTLGAPALVIDDIPSELQLEVGESSSFVPAEITMNPSAEDGRSLAMVPHKEASLPSFDQCDASISSAEAFTHLATSSTTTGALPDFGANALLRSYIDGDLTSLEDKDERNKLKAAIESLARSSFFLDPRLASMITYLFG</sequence>
<gene>
    <name evidence="1" type="ORF">PRUPE_4G245100</name>
</gene>
<reference evidence="1 2" key="1">
    <citation type="journal article" date="2013" name="Nat. Genet.">
        <title>The high-quality draft genome of peach (Prunus persica) identifies unique patterns of genetic diversity, domestication and genome evolution.</title>
        <authorList>
            <consortium name="International Peach Genome Initiative"/>
            <person name="Verde I."/>
            <person name="Abbott A.G."/>
            <person name="Scalabrin S."/>
            <person name="Jung S."/>
            <person name="Shu S."/>
            <person name="Marroni F."/>
            <person name="Zhebentyayeva T."/>
            <person name="Dettori M.T."/>
            <person name="Grimwood J."/>
            <person name="Cattonaro F."/>
            <person name="Zuccolo A."/>
            <person name="Rossini L."/>
            <person name="Jenkins J."/>
            <person name="Vendramin E."/>
            <person name="Meisel L.A."/>
            <person name="Decroocq V."/>
            <person name="Sosinski B."/>
            <person name="Prochnik S."/>
            <person name="Mitros T."/>
            <person name="Policriti A."/>
            <person name="Cipriani G."/>
            <person name="Dondini L."/>
            <person name="Ficklin S."/>
            <person name="Goodstein D.M."/>
            <person name="Xuan P."/>
            <person name="Del Fabbro C."/>
            <person name="Aramini V."/>
            <person name="Copetti D."/>
            <person name="Gonzalez S."/>
            <person name="Horner D.S."/>
            <person name="Falchi R."/>
            <person name="Lucas S."/>
            <person name="Mica E."/>
            <person name="Maldonado J."/>
            <person name="Lazzari B."/>
            <person name="Bielenberg D."/>
            <person name="Pirona R."/>
            <person name="Miculan M."/>
            <person name="Barakat A."/>
            <person name="Testolin R."/>
            <person name="Stella A."/>
            <person name="Tartarini S."/>
            <person name="Tonutti P."/>
            <person name="Arus P."/>
            <person name="Orellana A."/>
            <person name="Wells C."/>
            <person name="Main D."/>
            <person name="Vizzotto G."/>
            <person name="Silva H."/>
            <person name="Salamini F."/>
            <person name="Schmutz J."/>
            <person name="Morgante M."/>
            <person name="Rokhsar D.S."/>
        </authorList>
    </citation>
    <scope>NUCLEOTIDE SEQUENCE [LARGE SCALE GENOMIC DNA]</scope>
    <source>
        <strain evidence="2">cv. Nemared</strain>
    </source>
</reference>
<dbReference type="EMBL" id="CM007654">
    <property type="protein sequence ID" value="ONI13789.1"/>
    <property type="molecule type" value="Genomic_DNA"/>
</dbReference>